<keyword evidence="5" id="KW-1185">Reference proteome</keyword>
<dbReference type="GeneID" id="81211110"/>
<name>A0ABD5TH59_9EURY</name>
<accession>A0ABD5TH59</accession>
<sequence length="187" mass="20446">MRGIRNRAVRKMMAKLKEMGAIDHLTGIIAGAEHEVLTAAKRLEDATDQDVIGEVPAVEMRRDSLEAMIDAMAGGSFDDLWLENVAPELLDTTDGVEGYLGADADEWEAQIARWAETYREGGAEGSDRALADHHVRNKWGVDLATFEDRVVEFDGGEAAERLFAANFRAACTVIHNAADELEGDADE</sequence>
<reference evidence="5" key="2">
    <citation type="journal article" date="2019" name="Int. J. Syst. Evol. Microbiol.">
        <title>The Global Catalogue of Microorganisms (GCM) 10K type strain sequencing project: providing services to taxonomists for standard genome sequencing and annotation.</title>
        <authorList>
            <consortium name="The Broad Institute Genomics Platform"/>
            <consortium name="The Broad Institute Genome Sequencing Center for Infectious Disease"/>
            <person name="Wu L."/>
            <person name="Ma J."/>
        </authorList>
    </citation>
    <scope>NUCLEOTIDE SEQUENCE [LARGE SCALE GENOMIC DNA]</scope>
    <source>
        <strain evidence="5">SYNS20</strain>
    </source>
</reference>
<dbReference type="EMBL" id="JBHSWX010000012">
    <property type="protein sequence ID" value="MFC6787966.1"/>
    <property type="molecule type" value="Genomic_DNA"/>
</dbReference>
<dbReference type="RefSeq" id="WP_284062019.1">
    <property type="nucleotide sequence ID" value="NZ_CP126158.1"/>
</dbReference>
<comment type="caution">
    <text evidence="4">The sequence shown here is derived from an EMBL/GenBank/DDBJ whole genome shotgun (WGS) entry which is preliminary data.</text>
</comment>
<evidence type="ECO:0000313" key="5">
    <source>
        <dbReference type="Proteomes" id="UP001596443"/>
    </source>
</evidence>
<evidence type="ECO:0000313" key="2">
    <source>
        <dbReference type="EMBL" id="MFC6785176.1"/>
    </source>
</evidence>
<dbReference type="EMBL" id="JBHSWX010000011">
    <property type="protein sequence ID" value="MFC6785080.1"/>
    <property type="molecule type" value="Genomic_DNA"/>
</dbReference>
<gene>
    <name evidence="1" type="ORF">ACFQFD_03515</name>
    <name evidence="2" type="ORF">ACFQFD_04055</name>
    <name evidence="3" type="ORF">ACFQFD_18355</name>
    <name evidence="4" type="ORF">ACFQFD_18750</name>
</gene>
<evidence type="ECO:0000313" key="4">
    <source>
        <dbReference type="EMBL" id="MFC6787966.1"/>
    </source>
</evidence>
<dbReference type="AlphaFoldDB" id="A0ABD5TH59"/>
<reference evidence="4" key="3">
    <citation type="submission" date="2024-09" db="EMBL/GenBank/DDBJ databases">
        <authorList>
            <person name="Sun Q."/>
        </authorList>
    </citation>
    <scope>NUCLEOTIDE SEQUENCE</scope>
    <source>
        <strain evidence="4">NBRC 112888</strain>
    </source>
</reference>
<dbReference type="EMBL" id="JBHSWX010000012">
    <property type="protein sequence ID" value="MFC6787887.1"/>
    <property type="molecule type" value="Genomic_DNA"/>
</dbReference>
<dbReference type="Proteomes" id="UP001596443">
    <property type="component" value="Unassembled WGS sequence"/>
</dbReference>
<evidence type="ECO:0000313" key="3">
    <source>
        <dbReference type="EMBL" id="MFC6787887.1"/>
    </source>
</evidence>
<dbReference type="EMBL" id="JBHSWX010000012">
    <property type="protein sequence ID" value="MFC6785176.1"/>
    <property type="molecule type" value="Genomic_DNA"/>
</dbReference>
<reference evidence="4" key="1">
    <citation type="journal article" date="2014" name="Int. J. Syst. Evol. Microbiol.">
        <title>Complete genome sequence of Corynebacterium casei LMG S-19264T (=DSM 44701T), isolated from a smear-ripened cheese.</title>
        <authorList>
            <consortium name="US DOE Joint Genome Institute (JGI-PGF)"/>
            <person name="Walter F."/>
            <person name="Albersmeier A."/>
            <person name="Kalinowski J."/>
            <person name="Ruckert C."/>
        </authorList>
    </citation>
    <scope>NUCLEOTIDE SEQUENCE [LARGE SCALE GENOMIC DNA]</scope>
    <source>
        <strain evidence="4">NBRC 112888</strain>
    </source>
</reference>
<proteinExistence type="predicted"/>
<protein>
    <submittedName>
        <fullName evidence="4">Uncharacterized protein</fullName>
    </submittedName>
</protein>
<organism evidence="4 5">
    <name type="scientific">Halobaculum halobium</name>
    <dbReference type="NCBI Taxonomy" id="3032281"/>
    <lineage>
        <taxon>Archaea</taxon>
        <taxon>Methanobacteriati</taxon>
        <taxon>Methanobacteriota</taxon>
        <taxon>Stenosarchaea group</taxon>
        <taxon>Halobacteria</taxon>
        <taxon>Halobacteriales</taxon>
        <taxon>Haloferacaceae</taxon>
        <taxon>Halobaculum</taxon>
    </lineage>
</organism>
<evidence type="ECO:0000313" key="1">
    <source>
        <dbReference type="EMBL" id="MFC6785080.1"/>
    </source>
</evidence>